<dbReference type="GO" id="GO:0006508">
    <property type="term" value="P:proteolysis"/>
    <property type="evidence" value="ECO:0007669"/>
    <property type="project" value="UniProtKB-KW"/>
</dbReference>
<dbReference type="EMBL" id="PYYB01000001">
    <property type="protein sequence ID" value="PTL59204.1"/>
    <property type="molecule type" value="Genomic_DNA"/>
</dbReference>
<dbReference type="InterPro" id="IPR007280">
    <property type="entry name" value="Peptidase_C_arc/bac"/>
</dbReference>
<proteinExistence type="predicted"/>
<evidence type="ECO:0000256" key="1">
    <source>
        <dbReference type="ARBA" id="ARBA00022670"/>
    </source>
</evidence>
<dbReference type="InterPro" id="IPR002884">
    <property type="entry name" value="P_dom"/>
</dbReference>
<feature type="region of interest" description="Disordered" evidence="3">
    <location>
        <begin position="730"/>
        <end position="750"/>
    </location>
</feature>
<keyword evidence="4" id="KW-0732">Signal</keyword>
<keyword evidence="7" id="KW-1185">Reference proteome</keyword>
<dbReference type="GO" id="GO:0004252">
    <property type="term" value="F:serine-type endopeptidase activity"/>
    <property type="evidence" value="ECO:0007669"/>
    <property type="project" value="InterPro"/>
</dbReference>
<keyword evidence="1" id="KW-0645">Protease</keyword>
<feature type="chain" id="PRO_5015420459" description="P/Homo B domain-containing protein" evidence="4">
    <location>
        <begin position="28"/>
        <end position="861"/>
    </location>
</feature>
<dbReference type="Pfam" id="PF20773">
    <property type="entry name" value="InhA-like_MAM"/>
    <property type="match status" value="1"/>
</dbReference>
<feature type="compositionally biased region" description="Pro residues" evidence="3">
    <location>
        <begin position="731"/>
        <end position="750"/>
    </location>
</feature>
<dbReference type="Proteomes" id="UP000240739">
    <property type="component" value="Unassembled WGS sequence"/>
</dbReference>
<dbReference type="RefSeq" id="WP_107567640.1">
    <property type="nucleotide sequence ID" value="NZ_PYYB01000001.1"/>
</dbReference>
<sequence length="861" mass="88189">MGPVHRRIVALACALSGGLAAPGTALAVDPAPTALPALPGAEVEPNGTAATATPITPGTRVRASAVPVADVDVYRFTARTGDRVMAAVLTSGSAGSVPDSELRLLASDGTTVLELDDDNGTFAALSSSISGAIIPADGTYYLRVEPTTKVVNPGTMRPYDLYLDVRSGAPTPEVEGNDSVATANAFTGYVSGARNPAAAPEQDFFRVTLAAGDTIFLSMDLDPERDGTTYDGRLGLGLFGDADNQSVVVDDAGNGDVAPTPNRPSEALAFTVRQAGTYYVLADSASAAVGGATATYRISGTVIPAAKPSCRTIAAPAGGPIADQPGGPTDIAIPVADSGLVDRAALQIDLTHAQMLDLDISLVTPSGTEIGLATDIGGAAGGQTKMGTLFDEFAAIPPSFTVLKGTALQPESIYRLSWLDGIPMQGTWKLRLRDDLVGNTGTVEAVSLILCARPAPAAGLTRYAATFESGDEGFTHSGAADEWERGTPATVGTSTGTAVAGLSTCAQGSACWKTDLDGTYNASSNQDLVSPPIDLTAATGPLALRWWMWFQLESASFDRARVSIENVADAADARTLFEWRDATMSNGVGNPAFSVPAAAGWGAHDADISAFAGKTVRLRFHLDSDASVQVSGLAIDDISIVEATQPLTVTATGTGTGHVDSSPAGIDCGTVLADHGSCAKAFVQGTAVTLTPRPAAGSEFAGWSGACTGTGACTVTMSGARAVTATFTALPPAPTPTATPGPTATPEPTPTVVPTGPPVVPAPTLAQSLVVGGPSTKRCVSRRTLTLRVRAPKGTTLKTVTATLRGRKLRIVKRGGEFRVSVDLTGRARGSYTVTIRVTTTGGKRATVTRTYRTCAKKRKR</sequence>
<dbReference type="InterPro" id="IPR008979">
    <property type="entry name" value="Galactose-bd-like_sf"/>
</dbReference>
<dbReference type="SUPFAM" id="SSF89260">
    <property type="entry name" value="Collagen-binding domain"/>
    <property type="match status" value="1"/>
</dbReference>
<evidence type="ECO:0000256" key="3">
    <source>
        <dbReference type="SAM" id="MobiDB-lite"/>
    </source>
</evidence>
<evidence type="ECO:0000259" key="5">
    <source>
        <dbReference type="PROSITE" id="PS51829"/>
    </source>
</evidence>
<keyword evidence="2" id="KW-0378">Hydrolase</keyword>
<gene>
    <name evidence="6" type="ORF">C7Y72_05840</name>
</gene>
<dbReference type="InterPro" id="IPR044060">
    <property type="entry name" value="Bacterial_rp_domain"/>
</dbReference>
<dbReference type="PROSITE" id="PS51829">
    <property type="entry name" value="P_HOMO_B"/>
    <property type="match status" value="1"/>
</dbReference>
<feature type="signal peptide" evidence="4">
    <location>
        <begin position="1"/>
        <end position="27"/>
    </location>
</feature>
<evidence type="ECO:0000313" key="6">
    <source>
        <dbReference type="EMBL" id="PTL59204.1"/>
    </source>
</evidence>
<evidence type="ECO:0000313" key="7">
    <source>
        <dbReference type="Proteomes" id="UP000240739"/>
    </source>
</evidence>
<dbReference type="Gene3D" id="2.60.120.200">
    <property type="match status" value="1"/>
</dbReference>
<dbReference type="Pfam" id="PF04151">
    <property type="entry name" value="PPC"/>
    <property type="match status" value="1"/>
</dbReference>
<reference evidence="6 7" key="1">
    <citation type="submission" date="2018-03" db="EMBL/GenBank/DDBJ databases">
        <title>Aquarubrobacter algicola gen. nov., sp. nov., a novel actinobacterium isolated from shallow eutrophic lake during the end of cyanobacterial harmful algal blooms.</title>
        <authorList>
            <person name="Chun S.J."/>
        </authorList>
    </citation>
    <scope>NUCLEOTIDE SEQUENCE [LARGE SCALE GENOMIC DNA]</scope>
    <source>
        <strain evidence="6 7">Seoho-28</strain>
    </source>
</reference>
<feature type="domain" description="P/Homo B" evidence="5">
    <location>
        <begin position="302"/>
        <end position="456"/>
    </location>
</feature>
<dbReference type="Gene3D" id="2.60.120.260">
    <property type="entry name" value="Galactose-binding domain-like"/>
    <property type="match status" value="1"/>
</dbReference>
<dbReference type="SUPFAM" id="SSF49785">
    <property type="entry name" value="Galactose-binding domain-like"/>
    <property type="match status" value="1"/>
</dbReference>
<dbReference type="Pfam" id="PF01483">
    <property type="entry name" value="P_proprotein"/>
    <property type="match status" value="1"/>
</dbReference>
<dbReference type="Pfam" id="PF18998">
    <property type="entry name" value="Flg_new_2"/>
    <property type="match status" value="1"/>
</dbReference>
<organism evidence="6 7">
    <name type="scientific">Paraconexibacter algicola</name>
    <dbReference type="NCBI Taxonomy" id="2133960"/>
    <lineage>
        <taxon>Bacteria</taxon>
        <taxon>Bacillati</taxon>
        <taxon>Actinomycetota</taxon>
        <taxon>Thermoleophilia</taxon>
        <taxon>Solirubrobacterales</taxon>
        <taxon>Paraconexibacteraceae</taxon>
        <taxon>Paraconexibacter</taxon>
    </lineage>
</organism>
<comment type="caution">
    <text evidence="6">The sequence shown here is derived from an EMBL/GenBank/DDBJ whole genome shotgun (WGS) entry which is preliminary data.</text>
</comment>
<dbReference type="OrthoDB" id="275270at2"/>
<dbReference type="AlphaFoldDB" id="A0A2T4UIY1"/>
<evidence type="ECO:0000256" key="4">
    <source>
        <dbReference type="SAM" id="SignalP"/>
    </source>
</evidence>
<accession>A0A2T4UIY1</accession>
<name>A0A2T4UIY1_9ACTN</name>
<protein>
    <recommendedName>
        <fullName evidence="5">P/Homo B domain-containing protein</fullName>
    </recommendedName>
</protein>
<dbReference type="Gene3D" id="2.60.120.380">
    <property type="match status" value="2"/>
</dbReference>
<evidence type="ECO:0000256" key="2">
    <source>
        <dbReference type="ARBA" id="ARBA00022801"/>
    </source>
</evidence>